<protein>
    <submittedName>
        <fullName evidence="2">2-deoxyglucose-6-phosphate phosphatase</fullName>
    </submittedName>
</protein>
<dbReference type="InterPro" id="IPR041492">
    <property type="entry name" value="HAD_2"/>
</dbReference>
<evidence type="ECO:0000313" key="3">
    <source>
        <dbReference type="Proteomes" id="UP000019374"/>
    </source>
</evidence>
<dbReference type="Pfam" id="PF13419">
    <property type="entry name" value="HAD_2"/>
    <property type="match status" value="1"/>
</dbReference>
<dbReference type="NCBIfam" id="TIGR01509">
    <property type="entry name" value="HAD-SF-IA-v3"/>
    <property type="match status" value="1"/>
</dbReference>
<dbReference type="SFLD" id="SFLDG01129">
    <property type="entry name" value="C1.5:_HAD__Beta-PGM__Phosphata"/>
    <property type="match status" value="1"/>
</dbReference>
<dbReference type="InterPro" id="IPR051806">
    <property type="entry name" value="HAD-like_SPP"/>
</dbReference>
<evidence type="ECO:0000313" key="2">
    <source>
        <dbReference type="EMBL" id="EQL00937.1"/>
    </source>
</evidence>
<dbReference type="OrthoDB" id="40579at2759"/>
<dbReference type="AlphaFoldDB" id="T5AGQ4"/>
<dbReference type="Proteomes" id="UP000019374">
    <property type="component" value="Unassembled WGS sequence"/>
</dbReference>
<dbReference type="InterPro" id="IPR023198">
    <property type="entry name" value="PGP-like_dom2"/>
</dbReference>
<dbReference type="EMBL" id="KE652651">
    <property type="protein sequence ID" value="EQL00937.1"/>
    <property type="molecule type" value="Genomic_DNA"/>
</dbReference>
<organism evidence="2 3">
    <name type="scientific">Ophiocordyceps sinensis (strain Co18 / CGMCC 3.14243)</name>
    <name type="common">Yarsagumba caterpillar fungus</name>
    <name type="synonym">Hirsutella sinensis</name>
    <dbReference type="NCBI Taxonomy" id="911162"/>
    <lineage>
        <taxon>Eukaryota</taxon>
        <taxon>Fungi</taxon>
        <taxon>Dikarya</taxon>
        <taxon>Ascomycota</taxon>
        <taxon>Pezizomycotina</taxon>
        <taxon>Sordariomycetes</taxon>
        <taxon>Hypocreomycetidae</taxon>
        <taxon>Hypocreales</taxon>
        <taxon>Ophiocordycipitaceae</taxon>
        <taxon>Ophiocordyceps</taxon>
    </lineage>
</organism>
<dbReference type="Gene3D" id="1.10.150.240">
    <property type="entry name" value="Putative phosphatase, domain 2"/>
    <property type="match status" value="1"/>
</dbReference>
<dbReference type="SUPFAM" id="SSF56784">
    <property type="entry name" value="HAD-like"/>
    <property type="match status" value="1"/>
</dbReference>
<dbReference type="PANTHER" id="PTHR43481:SF4">
    <property type="entry name" value="GLYCEROL-1-PHOSPHATE PHOSPHOHYDROLASE 1-RELATED"/>
    <property type="match status" value="1"/>
</dbReference>
<dbReference type="GO" id="GO:0050308">
    <property type="term" value="F:sugar-phosphatase activity"/>
    <property type="evidence" value="ECO:0007669"/>
    <property type="project" value="TreeGrafter"/>
</dbReference>
<feature type="region of interest" description="Disordered" evidence="1">
    <location>
        <begin position="57"/>
        <end position="80"/>
    </location>
</feature>
<accession>T5AGQ4</accession>
<sequence>MAPGSALRRRGQEQTNFPVLLDNKTARSSRRRDCLARGFACQHSVLCRRRQARNPKHRFFDDDNSAMGSQQQSAPPPQQHSFSGFLFDMDGTIIDSTTAIVKHWHRQALPSHPRCPLPLELTKAHSIGKEIGVSGQTILETSHGRRSIDVFKVVAPHKATWEYVRQVEEQIPHLYADEAVEIPGARTLLDALIARSSPWAIVTSGTEPLVVGWLSVLSLAKPEHLVTAESVRDGKPDPACYLVGLERLGLQAAAPDVLVLEDSPAGIRAGKAAGCKVVGLVTSHSLEQVVAAGPDWVVKDLESLSVVGQAPDGRTTIQFSQVLYPQL</sequence>
<dbReference type="SFLD" id="SFLDS00003">
    <property type="entry name" value="Haloacid_Dehalogenase"/>
    <property type="match status" value="1"/>
</dbReference>
<dbReference type="InterPro" id="IPR023214">
    <property type="entry name" value="HAD_sf"/>
</dbReference>
<reference evidence="2 3" key="1">
    <citation type="journal article" date="2013" name="Chin. Sci. Bull.">
        <title>Genome survey uncovers the secrets of sex and lifestyle in caterpillar fungus.</title>
        <authorList>
            <person name="Hu X."/>
            <person name="Zhang Y."/>
            <person name="Xiao G."/>
            <person name="Zheng P."/>
            <person name="Xia Y."/>
            <person name="Zhang X."/>
            <person name="St Leger R.J."/>
            <person name="Liu X."/>
            <person name="Wang C."/>
        </authorList>
    </citation>
    <scope>NUCLEOTIDE SEQUENCE [LARGE SCALE GENOMIC DNA]</scope>
    <source>
        <strain evidence="3">Co18 / CGMCC 3.14243</strain>
        <tissue evidence="2">Fruit-body</tissue>
    </source>
</reference>
<dbReference type="CDD" id="cd07527">
    <property type="entry name" value="HAD_ScGPP-like"/>
    <property type="match status" value="1"/>
</dbReference>
<dbReference type="HOGENOM" id="CLU_045011_13_4_1"/>
<gene>
    <name evidence="2" type="ORF">OCS_03363</name>
</gene>
<evidence type="ECO:0000256" key="1">
    <source>
        <dbReference type="SAM" id="MobiDB-lite"/>
    </source>
</evidence>
<dbReference type="InterPro" id="IPR006439">
    <property type="entry name" value="HAD-SF_hydro_IA"/>
</dbReference>
<dbReference type="PANTHER" id="PTHR43481">
    <property type="entry name" value="FRUCTOSE-1-PHOSPHATE PHOSPHATASE"/>
    <property type="match status" value="1"/>
</dbReference>
<proteinExistence type="predicted"/>
<dbReference type="InterPro" id="IPR036412">
    <property type="entry name" value="HAD-like_sf"/>
</dbReference>
<name>T5AGQ4_OPHSC</name>
<dbReference type="Gene3D" id="3.40.50.1000">
    <property type="entry name" value="HAD superfamily/HAD-like"/>
    <property type="match status" value="1"/>
</dbReference>
<dbReference type="eggNOG" id="KOG2914">
    <property type="taxonomic scope" value="Eukaryota"/>
</dbReference>